<evidence type="ECO:0000313" key="1">
    <source>
        <dbReference type="EMBL" id="KAG0440668.1"/>
    </source>
</evidence>
<gene>
    <name evidence="1" type="ORF">HPB47_016226</name>
</gene>
<name>A0AC60QRE6_IXOPE</name>
<sequence length="538" mass="60368">MDKVVRQTTDKKRATLLAPRCGEMLKHTSPERASFVSLEEAMLLVIPDRDPARWDAYLIRLCPGPAHLPNMIMLFPGLKMKSPRLYRHLREHKILALPGPTTLRKYLSHYKSGFGFNPTTFAALKEKTADMTELELHGGLVLDEMKLSENISLRASGHAEGFVDLGPYTTNDQKGVPADHGMVLLFQPFRGKWTQILGVFAANGNVKGDLLSKIIVDAVILGERAGLKIDYICCDGASWNRSMWRHFGIKANSGKVTCKTEHPMDPNRNLHFVSDFPHLIKCLRNGFLKTGFQTPDGRAAKEHVIEIWKCDSGSLTLKAMPRLSRCHLFPNAFEKMRVNLAFQLFSDDVLRGLLLYGDHLRDVYGNCDATVQFMQMISSLIKAMTSRPGSCHAEVIATFLMYMDDWEVAAKNGGFLSKSTAEGLRVTLESTKSLLEYLTGLGYKYLMTARLSQDCIERLFGIIRQSCGGNDHPTPSQFLIVAQFSKIHQLFLKHNTAVPSSASVDRLFSVAGDVFSRKRGNITDENFYRQLLLKGNDY</sequence>
<dbReference type="Proteomes" id="UP000805193">
    <property type="component" value="Unassembled WGS sequence"/>
</dbReference>
<comment type="caution">
    <text evidence="1">The sequence shown here is derived from an EMBL/GenBank/DDBJ whole genome shotgun (WGS) entry which is preliminary data.</text>
</comment>
<proteinExistence type="predicted"/>
<reference evidence="1 2" key="1">
    <citation type="journal article" date="2020" name="Cell">
        <title>Large-Scale Comparative Analyses of Tick Genomes Elucidate Their Genetic Diversity and Vector Capacities.</title>
        <authorList>
            <consortium name="Tick Genome and Microbiome Consortium (TIGMIC)"/>
            <person name="Jia N."/>
            <person name="Wang J."/>
            <person name="Shi W."/>
            <person name="Du L."/>
            <person name="Sun Y."/>
            <person name="Zhan W."/>
            <person name="Jiang J.F."/>
            <person name="Wang Q."/>
            <person name="Zhang B."/>
            <person name="Ji P."/>
            <person name="Bell-Sakyi L."/>
            <person name="Cui X.M."/>
            <person name="Yuan T.T."/>
            <person name="Jiang B.G."/>
            <person name="Yang W.F."/>
            <person name="Lam T.T."/>
            <person name="Chang Q.C."/>
            <person name="Ding S.J."/>
            <person name="Wang X.J."/>
            <person name="Zhu J.G."/>
            <person name="Ruan X.D."/>
            <person name="Zhao L."/>
            <person name="Wei J.T."/>
            <person name="Ye R.Z."/>
            <person name="Que T.C."/>
            <person name="Du C.H."/>
            <person name="Zhou Y.H."/>
            <person name="Cheng J.X."/>
            <person name="Dai P.F."/>
            <person name="Guo W.B."/>
            <person name="Han X.H."/>
            <person name="Huang E.J."/>
            <person name="Li L.F."/>
            <person name="Wei W."/>
            <person name="Gao Y.C."/>
            <person name="Liu J.Z."/>
            <person name="Shao H.Z."/>
            <person name="Wang X."/>
            <person name="Wang C.C."/>
            <person name="Yang T.C."/>
            <person name="Huo Q.B."/>
            <person name="Li W."/>
            <person name="Chen H.Y."/>
            <person name="Chen S.E."/>
            <person name="Zhou L.G."/>
            <person name="Ni X.B."/>
            <person name="Tian J.H."/>
            <person name="Sheng Y."/>
            <person name="Liu T."/>
            <person name="Pan Y.S."/>
            <person name="Xia L.Y."/>
            <person name="Li J."/>
            <person name="Zhao F."/>
            <person name="Cao W.C."/>
        </authorList>
    </citation>
    <scope>NUCLEOTIDE SEQUENCE [LARGE SCALE GENOMIC DNA]</scope>
    <source>
        <strain evidence="1">Iper-2018</strain>
    </source>
</reference>
<dbReference type="EMBL" id="JABSTQ010004914">
    <property type="protein sequence ID" value="KAG0440668.1"/>
    <property type="molecule type" value="Genomic_DNA"/>
</dbReference>
<organism evidence="1 2">
    <name type="scientific">Ixodes persulcatus</name>
    <name type="common">Taiga tick</name>
    <dbReference type="NCBI Taxonomy" id="34615"/>
    <lineage>
        <taxon>Eukaryota</taxon>
        <taxon>Metazoa</taxon>
        <taxon>Ecdysozoa</taxon>
        <taxon>Arthropoda</taxon>
        <taxon>Chelicerata</taxon>
        <taxon>Arachnida</taxon>
        <taxon>Acari</taxon>
        <taxon>Parasitiformes</taxon>
        <taxon>Ixodida</taxon>
        <taxon>Ixodoidea</taxon>
        <taxon>Ixodidae</taxon>
        <taxon>Ixodinae</taxon>
        <taxon>Ixodes</taxon>
    </lineage>
</organism>
<keyword evidence="2" id="KW-1185">Reference proteome</keyword>
<accession>A0AC60QRE6</accession>
<protein>
    <submittedName>
        <fullName evidence="1">Uncharacterized protein</fullName>
    </submittedName>
</protein>
<evidence type="ECO:0000313" key="2">
    <source>
        <dbReference type="Proteomes" id="UP000805193"/>
    </source>
</evidence>